<sequence>MGNNKINRFTRNTTNSRKDRSRKRKHIFYRKSGERNSSNNNTSAKKIKQHDEDLNVPQDDHTVYRLLNFITVFTAISNLVKCKKCNCDVNFQICSERGLGFKIAVMCNECQPTYINSSPFIGHTYEINRRFIYVMRILGLGLEGCKKFCGLMDMPAFLVQKTYDIIVKNMSACVNTVAKKVFVKAAKEEKKTIKRKILGGKGKLTGKLIDKLTVYYGLAIRRNCESIEKMRNAIWATFYHYSSTDQNPQHDHCLSGEESWCKWQKAVANNELNSFKHTYDSLSNDVLQAIRPIYDDLSKDALLDRCIGGFNQNNNESYNQLIWIITRKTLASSSTMVTIAANISACVFNEGCSAHLAMLNSMGITLGQNAHNYCRQADEKRITEAERRAQLATREARILRRQQQSSTLDVAEAAEDLLYGPGIDDSV</sequence>
<evidence type="ECO:0000313" key="5">
    <source>
        <dbReference type="Proteomes" id="UP000078542"/>
    </source>
</evidence>
<keyword evidence="1" id="KW-0175">Coiled coil</keyword>
<feature type="compositionally biased region" description="Polar residues" evidence="2">
    <location>
        <begin position="1"/>
        <end position="15"/>
    </location>
</feature>
<feature type="coiled-coil region" evidence="1">
    <location>
        <begin position="375"/>
        <end position="402"/>
    </location>
</feature>
<dbReference type="EMBL" id="KQ978289">
    <property type="protein sequence ID" value="KYM95562.1"/>
    <property type="molecule type" value="Genomic_DNA"/>
</dbReference>
<dbReference type="Proteomes" id="UP000078542">
    <property type="component" value="Unassembled WGS sequence"/>
</dbReference>
<name>A0A151I9H1_9HYME</name>
<gene>
    <name evidence="4" type="ORF">ALC62_13786</name>
</gene>
<keyword evidence="5" id="KW-1185">Reference proteome</keyword>
<dbReference type="Pfam" id="PF20700">
    <property type="entry name" value="Mutator"/>
    <property type="match status" value="2"/>
</dbReference>
<evidence type="ECO:0000259" key="3">
    <source>
        <dbReference type="Pfam" id="PF20700"/>
    </source>
</evidence>
<feature type="compositionally biased region" description="Polar residues" evidence="2">
    <location>
        <begin position="35"/>
        <end position="44"/>
    </location>
</feature>
<evidence type="ECO:0000256" key="1">
    <source>
        <dbReference type="SAM" id="Coils"/>
    </source>
</evidence>
<feature type="domain" description="Mutator-like transposase" evidence="3">
    <location>
        <begin position="71"/>
        <end position="193"/>
    </location>
</feature>
<dbReference type="AlphaFoldDB" id="A0A151I9H1"/>
<evidence type="ECO:0000313" key="4">
    <source>
        <dbReference type="EMBL" id="KYM95562.1"/>
    </source>
</evidence>
<accession>A0A151I9H1</accession>
<protein>
    <recommendedName>
        <fullName evidence="3">Mutator-like transposase domain-containing protein</fullName>
    </recommendedName>
</protein>
<feature type="compositionally biased region" description="Basic residues" evidence="2">
    <location>
        <begin position="19"/>
        <end position="29"/>
    </location>
</feature>
<evidence type="ECO:0000256" key="2">
    <source>
        <dbReference type="SAM" id="MobiDB-lite"/>
    </source>
</evidence>
<feature type="domain" description="Mutator-like transposase" evidence="3">
    <location>
        <begin position="197"/>
        <end position="261"/>
    </location>
</feature>
<organism evidence="4 5">
    <name type="scientific">Cyphomyrmex costatus</name>
    <dbReference type="NCBI Taxonomy" id="456900"/>
    <lineage>
        <taxon>Eukaryota</taxon>
        <taxon>Metazoa</taxon>
        <taxon>Ecdysozoa</taxon>
        <taxon>Arthropoda</taxon>
        <taxon>Hexapoda</taxon>
        <taxon>Insecta</taxon>
        <taxon>Pterygota</taxon>
        <taxon>Neoptera</taxon>
        <taxon>Endopterygota</taxon>
        <taxon>Hymenoptera</taxon>
        <taxon>Apocrita</taxon>
        <taxon>Aculeata</taxon>
        <taxon>Formicoidea</taxon>
        <taxon>Formicidae</taxon>
        <taxon>Myrmicinae</taxon>
        <taxon>Cyphomyrmex</taxon>
    </lineage>
</organism>
<proteinExistence type="predicted"/>
<feature type="region of interest" description="Disordered" evidence="2">
    <location>
        <begin position="1"/>
        <end position="52"/>
    </location>
</feature>
<dbReference type="InterPro" id="IPR049012">
    <property type="entry name" value="Mutator_transp_dom"/>
</dbReference>
<reference evidence="4 5" key="1">
    <citation type="submission" date="2016-03" db="EMBL/GenBank/DDBJ databases">
        <title>Cyphomyrmex costatus WGS genome.</title>
        <authorList>
            <person name="Nygaard S."/>
            <person name="Hu H."/>
            <person name="Boomsma J."/>
            <person name="Zhang G."/>
        </authorList>
    </citation>
    <scope>NUCLEOTIDE SEQUENCE [LARGE SCALE GENOMIC DNA]</scope>
    <source>
        <strain evidence="4">MS0001</strain>
        <tissue evidence="4">Whole body</tissue>
    </source>
</reference>